<dbReference type="Gene3D" id="3.40.50.300">
    <property type="entry name" value="P-loop containing nucleotide triphosphate hydrolases"/>
    <property type="match status" value="2"/>
</dbReference>
<dbReference type="Gene3D" id="1.20.120.1080">
    <property type="match status" value="1"/>
</dbReference>
<dbReference type="GO" id="GO:0005524">
    <property type="term" value="F:ATP binding"/>
    <property type="evidence" value="ECO:0007669"/>
    <property type="project" value="UniProtKB-KW"/>
</dbReference>
<dbReference type="Pfam" id="PF07717">
    <property type="entry name" value="OB_NTP_bind"/>
    <property type="match status" value="1"/>
</dbReference>
<dbReference type="STRING" id="7375.A0A0L0C5J9"/>
<dbReference type="SMART" id="SM00847">
    <property type="entry name" value="HA2"/>
    <property type="match status" value="1"/>
</dbReference>
<dbReference type="InterPro" id="IPR007502">
    <property type="entry name" value="Helicase-assoc_dom"/>
</dbReference>
<keyword evidence="6" id="KW-1185">Reference proteome</keyword>
<sequence>YLEDLGWTQKGKIAVIDHNNDEAQTEMFTANPYDNEDFRKINYISNEKFLKELFLDPILTNYGVILVNNVHRRHVLTDTVLALLKKIIRKRSTLKLVLVSNTKEANFFADYFNTHKRNKTQQLTCAVLSIDDVDLKQSIFYLQSPCPDYISKSIDTLRNIHQKQTLDGDVLVYLADDDEINQAIELLKNYINMDHIKNVNYFKLSHINGEKQSVFFPKQAGKRNVIFTKDLHQDSVTQDRISYVIDCGFMQLNWFQAESNKSRKITVPVSKFVAELRANWRNKYRTAKVFRLYTKEDFNNLPERSVAKMRRTDLCSVILYLKTLAVDNILRFDFPSPPPAKNVLSALETLYALGALDDQGQLTNPLGFFMADAPFCPRLSKALFNSIEFQCSEEILTIVAMLQLESVFIITTNHMADSHKQVARRAFEAAEGDLITLLNVYTAFVENDKSKEFCRKYYLNYRNLMRAHKLRNYFASTLLNKYKMSLISCHGDVERILKCIASGYFMNVAYLHASGVYRGLRCKTDLYIDRDSAIYSLPQPKYLIYCNLYENTKTFMNNVTVIKEEWLSELAPHYYETK</sequence>
<organism evidence="5 6">
    <name type="scientific">Lucilia cuprina</name>
    <name type="common">Green bottle fly</name>
    <name type="synonym">Australian sheep blowfly</name>
    <dbReference type="NCBI Taxonomy" id="7375"/>
    <lineage>
        <taxon>Eukaryota</taxon>
        <taxon>Metazoa</taxon>
        <taxon>Ecdysozoa</taxon>
        <taxon>Arthropoda</taxon>
        <taxon>Hexapoda</taxon>
        <taxon>Insecta</taxon>
        <taxon>Pterygota</taxon>
        <taxon>Neoptera</taxon>
        <taxon>Endopterygota</taxon>
        <taxon>Diptera</taxon>
        <taxon>Brachycera</taxon>
        <taxon>Muscomorpha</taxon>
        <taxon>Oestroidea</taxon>
        <taxon>Calliphoridae</taxon>
        <taxon>Luciliinae</taxon>
        <taxon>Lucilia</taxon>
    </lineage>
</organism>
<dbReference type="PANTHER" id="PTHR18934:SF136">
    <property type="entry name" value="ATP-DEPENDENT RNA HELICASE DHX35-RELATED"/>
    <property type="match status" value="1"/>
</dbReference>
<dbReference type="EMBL" id="JRES01001535">
    <property type="protein sequence ID" value="KNC22200.1"/>
    <property type="molecule type" value="Genomic_DNA"/>
</dbReference>
<dbReference type="Pfam" id="PF21010">
    <property type="entry name" value="HA2_C"/>
    <property type="match status" value="1"/>
</dbReference>
<evidence type="ECO:0000256" key="1">
    <source>
        <dbReference type="ARBA" id="ARBA00022741"/>
    </source>
</evidence>
<evidence type="ECO:0000313" key="5">
    <source>
        <dbReference type="EMBL" id="KNC27511.1"/>
    </source>
</evidence>
<dbReference type="InterPro" id="IPR048333">
    <property type="entry name" value="HA2_WH"/>
</dbReference>
<dbReference type="Proteomes" id="UP000037069">
    <property type="component" value="Unassembled WGS sequence"/>
</dbReference>
<keyword evidence="2" id="KW-0067">ATP-binding</keyword>
<dbReference type="AlphaFoldDB" id="A0A0L0C5J9"/>
<evidence type="ECO:0000313" key="4">
    <source>
        <dbReference type="EMBL" id="KNC22200.1"/>
    </source>
</evidence>
<dbReference type="Pfam" id="PF04408">
    <property type="entry name" value="WHD_HA2"/>
    <property type="match status" value="1"/>
</dbReference>
<dbReference type="OMA" id="DWVVFNE"/>
<accession>A0A0L0C5J9</accession>
<dbReference type="GO" id="GO:0003723">
    <property type="term" value="F:RNA binding"/>
    <property type="evidence" value="ECO:0007669"/>
    <property type="project" value="TreeGrafter"/>
</dbReference>
<gene>
    <name evidence="4" type="ORF">FF38_01838</name>
    <name evidence="5" type="ORF">FF38_12311</name>
</gene>
<dbReference type="GO" id="GO:0004386">
    <property type="term" value="F:helicase activity"/>
    <property type="evidence" value="ECO:0007669"/>
    <property type="project" value="TreeGrafter"/>
</dbReference>
<reference evidence="5 6" key="1">
    <citation type="journal article" date="2015" name="Nat. Commun.">
        <title>Lucilia cuprina genome unlocks parasitic fly biology to underpin future interventions.</title>
        <authorList>
            <person name="Anstead C.A."/>
            <person name="Korhonen P.K."/>
            <person name="Young N.D."/>
            <person name="Hall R.S."/>
            <person name="Jex A.R."/>
            <person name="Murali S.C."/>
            <person name="Hughes D.S."/>
            <person name="Lee S.F."/>
            <person name="Perry T."/>
            <person name="Stroehlein A.J."/>
            <person name="Ansell B.R."/>
            <person name="Breugelmans B."/>
            <person name="Hofmann A."/>
            <person name="Qu J."/>
            <person name="Dugan S."/>
            <person name="Lee S.L."/>
            <person name="Chao H."/>
            <person name="Dinh H."/>
            <person name="Han Y."/>
            <person name="Doddapaneni H.V."/>
            <person name="Worley K.C."/>
            <person name="Muzny D.M."/>
            <person name="Ioannidis P."/>
            <person name="Waterhouse R.M."/>
            <person name="Zdobnov E.M."/>
            <person name="James P.J."/>
            <person name="Bagnall N.H."/>
            <person name="Kotze A.C."/>
            <person name="Gibbs R.A."/>
            <person name="Richards S."/>
            <person name="Batterham P."/>
            <person name="Gasser R.B."/>
        </authorList>
    </citation>
    <scope>NUCLEOTIDE SEQUENCE [LARGE SCALE GENOMIC DNA]</scope>
    <source>
        <strain evidence="5 6">LS</strain>
        <tissue evidence="5">Full body</tissue>
    </source>
</reference>
<comment type="caution">
    <text evidence="5">The sequence shown here is derived from an EMBL/GenBank/DDBJ whole genome shotgun (WGS) entry which is preliminary data.</text>
</comment>
<evidence type="ECO:0000256" key="2">
    <source>
        <dbReference type="ARBA" id="ARBA00022840"/>
    </source>
</evidence>
<evidence type="ECO:0000313" key="6">
    <source>
        <dbReference type="Proteomes" id="UP000037069"/>
    </source>
</evidence>
<keyword evidence="1" id="KW-0547">Nucleotide-binding</keyword>
<dbReference type="SUPFAM" id="SSF52540">
    <property type="entry name" value="P-loop containing nucleoside triphosphate hydrolases"/>
    <property type="match status" value="1"/>
</dbReference>
<dbReference type="InterPro" id="IPR011709">
    <property type="entry name" value="DEAD-box_helicase_OB_fold"/>
</dbReference>
<dbReference type="GO" id="GO:0071013">
    <property type="term" value="C:catalytic step 2 spliceosome"/>
    <property type="evidence" value="ECO:0007669"/>
    <property type="project" value="TreeGrafter"/>
</dbReference>
<dbReference type="EMBL" id="JRES01000890">
    <property type="protein sequence ID" value="KNC27511.1"/>
    <property type="molecule type" value="Genomic_DNA"/>
</dbReference>
<evidence type="ECO:0000259" key="3">
    <source>
        <dbReference type="SMART" id="SM00847"/>
    </source>
</evidence>
<feature type="non-terminal residue" evidence="5">
    <location>
        <position position="1"/>
    </location>
</feature>
<dbReference type="PANTHER" id="PTHR18934">
    <property type="entry name" value="ATP-DEPENDENT RNA HELICASE"/>
    <property type="match status" value="1"/>
</dbReference>
<name>A0A0L0C5J9_LUCCU</name>
<protein>
    <recommendedName>
        <fullName evidence="3">Helicase-associated domain-containing protein</fullName>
    </recommendedName>
</protein>
<feature type="domain" description="Helicase-associated" evidence="3">
    <location>
        <begin position="345"/>
        <end position="438"/>
    </location>
</feature>
<dbReference type="InterPro" id="IPR027417">
    <property type="entry name" value="P-loop_NTPase"/>
</dbReference>
<dbReference type="OrthoDB" id="10253254at2759"/>
<proteinExistence type="predicted"/>